<sequence length="93" mass="10783">MALIFTVQPTHVPFTYSRSRFPIDVSFLPSMMQDKRHKEIIRKSKETNGVAHSSLAPSRRNREDHSSQKSERTCRTKVSHRYQRGAKVLNQAT</sequence>
<keyword evidence="2" id="KW-1185">Reference proteome</keyword>
<reference evidence="1 2" key="2">
    <citation type="journal article" date="2022" name="Mol. Ecol. Resour.">
        <title>The genomes of chicory, endive, great burdock and yacon provide insights into Asteraceae paleo-polyploidization history and plant inulin production.</title>
        <authorList>
            <person name="Fan W."/>
            <person name="Wang S."/>
            <person name="Wang H."/>
            <person name="Wang A."/>
            <person name="Jiang F."/>
            <person name="Liu H."/>
            <person name="Zhao H."/>
            <person name="Xu D."/>
            <person name="Zhang Y."/>
        </authorList>
    </citation>
    <scope>NUCLEOTIDE SEQUENCE [LARGE SCALE GENOMIC DNA]</scope>
    <source>
        <strain evidence="2">cv. Niubang</strain>
    </source>
</reference>
<reference evidence="2" key="1">
    <citation type="journal article" date="2022" name="Mol. Ecol. Resour.">
        <title>The genomes of chicory, endive, great burdock and yacon provide insights into Asteraceae palaeo-polyploidization history and plant inulin production.</title>
        <authorList>
            <person name="Fan W."/>
            <person name="Wang S."/>
            <person name="Wang H."/>
            <person name="Wang A."/>
            <person name="Jiang F."/>
            <person name="Liu H."/>
            <person name="Zhao H."/>
            <person name="Xu D."/>
            <person name="Zhang Y."/>
        </authorList>
    </citation>
    <scope>NUCLEOTIDE SEQUENCE [LARGE SCALE GENOMIC DNA]</scope>
    <source>
        <strain evidence="2">cv. Niubang</strain>
    </source>
</reference>
<evidence type="ECO:0000313" key="2">
    <source>
        <dbReference type="Proteomes" id="UP001055879"/>
    </source>
</evidence>
<evidence type="ECO:0000313" key="1">
    <source>
        <dbReference type="EMBL" id="KAI3747077.1"/>
    </source>
</evidence>
<protein>
    <submittedName>
        <fullName evidence="1">Uncharacterized protein</fullName>
    </submittedName>
</protein>
<dbReference type="Proteomes" id="UP001055879">
    <property type="component" value="Linkage Group LG03"/>
</dbReference>
<comment type="caution">
    <text evidence="1">The sequence shown here is derived from an EMBL/GenBank/DDBJ whole genome shotgun (WGS) entry which is preliminary data.</text>
</comment>
<dbReference type="EMBL" id="CM042049">
    <property type="protein sequence ID" value="KAI3747077.1"/>
    <property type="molecule type" value="Genomic_DNA"/>
</dbReference>
<name>A0ACB9DKL8_ARCLA</name>
<accession>A0ACB9DKL8</accession>
<organism evidence="1 2">
    <name type="scientific">Arctium lappa</name>
    <name type="common">Greater burdock</name>
    <name type="synonym">Lappa major</name>
    <dbReference type="NCBI Taxonomy" id="4217"/>
    <lineage>
        <taxon>Eukaryota</taxon>
        <taxon>Viridiplantae</taxon>
        <taxon>Streptophyta</taxon>
        <taxon>Embryophyta</taxon>
        <taxon>Tracheophyta</taxon>
        <taxon>Spermatophyta</taxon>
        <taxon>Magnoliopsida</taxon>
        <taxon>eudicotyledons</taxon>
        <taxon>Gunneridae</taxon>
        <taxon>Pentapetalae</taxon>
        <taxon>asterids</taxon>
        <taxon>campanulids</taxon>
        <taxon>Asterales</taxon>
        <taxon>Asteraceae</taxon>
        <taxon>Carduoideae</taxon>
        <taxon>Cardueae</taxon>
        <taxon>Arctiinae</taxon>
        <taxon>Arctium</taxon>
    </lineage>
</organism>
<gene>
    <name evidence="1" type="ORF">L6452_09522</name>
</gene>
<proteinExistence type="predicted"/>